<dbReference type="SMART" id="SM00507">
    <property type="entry name" value="HNHc"/>
    <property type="match status" value="1"/>
</dbReference>
<sequence>MIRLQHLPKPTELTDEVEQELTARYKKDDTSVWKKPYIIKALLKMSTNKCCYCECNITTESNYLEVEHFHPKSLYPDKVVVWENLLPSCKRCNGTKGDHDTQKEAIVHPVRDNPKSHLTLKAYRLYPKTDLGQMTINVVNLNDRTRLVKKRFKIGVELCDELENLLELITEYDNGTSTSTRRRNRIVETLRNLMKEGTRQSDFSATAATVILHEKSYSQIKQLLNNNNLWNNELNDLEKEVEFCALDVEDNE</sequence>
<gene>
    <name evidence="2" type="ORF">PN36_30905</name>
</gene>
<keyword evidence="3" id="KW-1185">Reference proteome</keyword>
<evidence type="ECO:0000259" key="1">
    <source>
        <dbReference type="SMART" id="SM00507"/>
    </source>
</evidence>
<dbReference type="GO" id="GO:0008270">
    <property type="term" value="F:zinc ion binding"/>
    <property type="evidence" value="ECO:0007669"/>
    <property type="project" value="InterPro"/>
</dbReference>
<name>A0A0A6PG83_9GAMM</name>
<dbReference type="EMBL" id="JSZA02000237">
    <property type="protein sequence ID" value="KHD09760.1"/>
    <property type="molecule type" value="Genomic_DNA"/>
</dbReference>
<dbReference type="InterPro" id="IPR002711">
    <property type="entry name" value="HNH"/>
</dbReference>
<evidence type="ECO:0000313" key="3">
    <source>
        <dbReference type="Proteomes" id="UP000030428"/>
    </source>
</evidence>
<dbReference type="InterPro" id="IPR003615">
    <property type="entry name" value="HNH_nuc"/>
</dbReference>
<comment type="caution">
    <text evidence="2">The sequence shown here is derived from an EMBL/GenBank/DDBJ whole genome shotgun (WGS) entry which is preliminary data.</text>
</comment>
<accession>A0A0A6PG83</accession>
<organism evidence="2 3">
    <name type="scientific">Candidatus Thiomargarita nelsonii</name>
    <dbReference type="NCBI Taxonomy" id="1003181"/>
    <lineage>
        <taxon>Bacteria</taxon>
        <taxon>Pseudomonadati</taxon>
        <taxon>Pseudomonadota</taxon>
        <taxon>Gammaproteobacteria</taxon>
        <taxon>Thiotrichales</taxon>
        <taxon>Thiotrichaceae</taxon>
        <taxon>Thiomargarita</taxon>
    </lineage>
</organism>
<evidence type="ECO:0000313" key="2">
    <source>
        <dbReference type="EMBL" id="KHD09760.1"/>
    </source>
</evidence>
<dbReference type="GO" id="GO:0003676">
    <property type="term" value="F:nucleic acid binding"/>
    <property type="evidence" value="ECO:0007669"/>
    <property type="project" value="InterPro"/>
</dbReference>
<protein>
    <recommendedName>
        <fullName evidence="1">HNH nuclease domain-containing protein</fullName>
    </recommendedName>
</protein>
<proteinExistence type="predicted"/>
<dbReference type="Pfam" id="PF01844">
    <property type="entry name" value="HNH"/>
    <property type="match status" value="1"/>
</dbReference>
<dbReference type="GO" id="GO:0004519">
    <property type="term" value="F:endonuclease activity"/>
    <property type="evidence" value="ECO:0007669"/>
    <property type="project" value="InterPro"/>
</dbReference>
<feature type="domain" description="HNH nuclease" evidence="1">
    <location>
        <begin position="38"/>
        <end position="94"/>
    </location>
</feature>
<reference evidence="2 3" key="1">
    <citation type="journal article" date="2016" name="Front. Microbiol.">
        <title>Single-Cell (Meta-)Genomics of a Dimorphic Candidatus Thiomargarita nelsonii Reveals Genomic Plasticity.</title>
        <authorList>
            <person name="Flood B.E."/>
            <person name="Fliss P."/>
            <person name="Jones D.S."/>
            <person name="Dick G.J."/>
            <person name="Jain S."/>
            <person name="Kaster A.K."/>
            <person name="Winkel M."/>
            <person name="Mussmann M."/>
            <person name="Bailey J."/>
        </authorList>
    </citation>
    <scope>NUCLEOTIDE SEQUENCE [LARGE SCALE GENOMIC DNA]</scope>
    <source>
        <strain evidence="2">Hydrate Ridge</strain>
    </source>
</reference>
<dbReference type="CDD" id="cd00085">
    <property type="entry name" value="HNHc"/>
    <property type="match status" value="1"/>
</dbReference>
<dbReference type="AlphaFoldDB" id="A0A0A6PG83"/>
<dbReference type="Proteomes" id="UP000030428">
    <property type="component" value="Unassembled WGS sequence"/>
</dbReference>
<dbReference type="Gene3D" id="1.10.30.50">
    <property type="match status" value="1"/>
</dbReference>